<dbReference type="InterPro" id="IPR028037">
    <property type="entry name" value="Antitoxin_Rv0909/MT0933"/>
</dbReference>
<evidence type="ECO:0000313" key="3">
    <source>
        <dbReference type="Proteomes" id="UP000676885"/>
    </source>
</evidence>
<feature type="region of interest" description="Disordered" evidence="1">
    <location>
        <begin position="59"/>
        <end position="85"/>
    </location>
</feature>
<dbReference type="EMBL" id="CP076022">
    <property type="protein sequence ID" value="QWC11340.1"/>
    <property type="molecule type" value="Genomic_DNA"/>
</dbReference>
<dbReference type="KEGG" id="ajg:KKR91_07220"/>
<protein>
    <submittedName>
        <fullName evidence="2">Antitoxin</fullName>
    </submittedName>
</protein>
<organism evidence="2 3">
    <name type="scientific">Arthrobacter jiangjiafuii</name>
    <dbReference type="NCBI Taxonomy" id="2817475"/>
    <lineage>
        <taxon>Bacteria</taxon>
        <taxon>Bacillati</taxon>
        <taxon>Actinomycetota</taxon>
        <taxon>Actinomycetes</taxon>
        <taxon>Micrococcales</taxon>
        <taxon>Micrococcaceae</taxon>
        <taxon>Arthrobacter</taxon>
    </lineage>
</organism>
<dbReference type="RefSeq" id="WP_210231016.1">
    <property type="nucleotide sequence ID" value="NZ_CP076022.1"/>
</dbReference>
<proteinExistence type="predicted"/>
<dbReference type="AlphaFoldDB" id="A0A975M7R4"/>
<evidence type="ECO:0000256" key="1">
    <source>
        <dbReference type="SAM" id="MobiDB-lite"/>
    </source>
</evidence>
<dbReference type="Pfam" id="PF14013">
    <property type="entry name" value="MT0933_antitox"/>
    <property type="match status" value="1"/>
</dbReference>
<name>A0A975M7R4_9MICC</name>
<keyword evidence="3" id="KW-1185">Reference proteome</keyword>
<reference evidence="2 3" key="1">
    <citation type="submission" date="2021-05" db="EMBL/GenBank/DDBJ databases">
        <title>Novel species in genus Arthrobacter.</title>
        <authorList>
            <person name="Zhang G."/>
        </authorList>
    </citation>
    <scope>NUCLEOTIDE SEQUENCE [LARGE SCALE GENOMIC DNA]</scope>
    <source>
        <strain evidence="3">zg-ZUI227</strain>
    </source>
</reference>
<accession>A0A975M7R4</accession>
<feature type="compositionally biased region" description="Basic and acidic residues" evidence="1">
    <location>
        <begin position="61"/>
        <end position="71"/>
    </location>
</feature>
<sequence length="85" mass="8776">MSVFDGLKGKAGELKDKATELVGGNADKIKGGIDHAGKFVDQKTGGKYSDKIGNFQTKASEAVDKVDRKEGPGTGTEPGQTPPAV</sequence>
<gene>
    <name evidence="2" type="ORF">KKR91_07220</name>
</gene>
<evidence type="ECO:0000313" key="2">
    <source>
        <dbReference type="EMBL" id="QWC11340.1"/>
    </source>
</evidence>
<dbReference type="Proteomes" id="UP000676885">
    <property type="component" value="Chromosome"/>
</dbReference>